<comment type="caution">
    <text evidence="1">The sequence shown here is derived from an EMBL/GenBank/DDBJ whole genome shotgun (WGS) entry which is preliminary data.</text>
</comment>
<reference evidence="1 2" key="1">
    <citation type="journal article" date="2023" name="Antonie Van Leeuwenhoek">
        <title>Flavobacterium potami sp. nov., a multi-metal resistance genes harbouring bacterium isolated from shallow river silt.</title>
        <authorList>
            <person name="Li S."/>
            <person name="Mao S."/>
            <person name="Mu W."/>
            <person name="Guo B."/>
            <person name="Li C."/>
            <person name="Zhu Q."/>
            <person name="Hou X."/>
            <person name="Zhao Y."/>
            <person name="Wei S."/>
            <person name="Liu H."/>
            <person name="Liu A."/>
        </authorList>
    </citation>
    <scope>NUCLEOTIDE SEQUENCE [LARGE SCALE GENOMIC DNA]</scope>
    <source>
        <strain evidence="1 2">17A</strain>
    </source>
</reference>
<protein>
    <submittedName>
        <fullName evidence="1">Uncharacterized protein</fullName>
    </submittedName>
</protein>
<evidence type="ECO:0000313" key="1">
    <source>
        <dbReference type="EMBL" id="MBZ4033743.1"/>
    </source>
</evidence>
<name>A0A9X1KMX3_9FLAO</name>
<gene>
    <name evidence="1" type="ORF">K6T82_03135</name>
</gene>
<sequence length="53" mass="6058">MEEKVSSPSLICYDSAIKILYSFIKSENAVEAKTCGSFDLQVFYFRGKSRIRT</sequence>
<dbReference type="AlphaFoldDB" id="A0A9X1KMX3"/>
<accession>A0A9X1KMX3</accession>
<dbReference type="EMBL" id="JAINUY010000001">
    <property type="protein sequence ID" value="MBZ4033743.1"/>
    <property type="molecule type" value="Genomic_DNA"/>
</dbReference>
<organism evidence="1 2">
    <name type="scientific">Flavobacterium potami</name>
    <dbReference type="NCBI Taxonomy" id="2872310"/>
    <lineage>
        <taxon>Bacteria</taxon>
        <taxon>Pseudomonadati</taxon>
        <taxon>Bacteroidota</taxon>
        <taxon>Flavobacteriia</taxon>
        <taxon>Flavobacteriales</taxon>
        <taxon>Flavobacteriaceae</taxon>
        <taxon>Flavobacterium</taxon>
    </lineage>
</organism>
<dbReference type="Proteomes" id="UP001139366">
    <property type="component" value="Unassembled WGS sequence"/>
</dbReference>
<keyword evidence="2" id="KW-1185">Reference proteome</keyword>
<proteinExistence type="predicted"/>
<evidence type="ECO:0000313" key="2">
    <source>
        <dbReference type="Proteomes" id="UP001139366"/>
    </source>
</evidence>
<dbReference type="RefSeq" id="WP_223704561.1">
    <property type="nucleotide sequence ID" value="NZ_JAINUY010000001.1"/>
</dbReference>